<proteinExistence type="predicted"/>
<dbReference type="EMBL" id="JAUEOZ010000001">
    <property type="protein sequence ID" value="MDN2481901.1"/>
    <property type="molecule type" value="Genomic_DNA"/>
</dbReference>
<dbReference type="RefSeq" id="WP_264874883.1">
    <property type="nucleotide sequence ID" value="NZ_BLAT01000001.1"/>
</dbReference>
<evidence type="ECO:0000313" key="2">
    <source>
        <dbReference type="Proteomes" id="UP001169719"/>
    </source>
</evidence>
<reference evidence="1" key="1">
    <citation type="submission" date="2024-05" db="EMBL/GenBank/DDBJ databases">
        <title>Genome Sequences of Four Agar- Degrading Marine Bacteria.</title>
        <authorList>
            <person name="Phillips E.K."/>
            <person name="Shaffer J.C."/>
            <person name="Henson M.W."/>
            <person name="Temperton B."/>
            <person name="Thrash C.J."/>
            <person name="Martin M.O."/>
        </authorList>
    </citation>
    <scope>NUCLEOTIDE SEQUENCE</scope>
    <source>
        <strain evidence="1">EKP203</strain>
    </source>
</reference>
<name>A0ABT7Y1J0_9VIBR</name>
<evidence type="ECO:0000313" key="1">
    <source>
        <dbReference type="EMBL" id="MDN2481901.1"/>
    </source>
</evidence>
<dbReference type="Proteomes" id="UP001169719">
    <property type="component" value="Unassembled WGS sequence"/>
</dbReference>
<sequence>MTMVCAKEFAEWLKARYGSETKPITMSRKDVSHLTGRTRFTMGFVHDVHFEMMQYGFAFVTDMAREDFFLLPIGNAVNWREQLELQYEKELYCNIFPIAKSAPGL</sequence>
<organism evidence="1 2">
    <name type="scientific">Vibrio agarivorans</name>
    <dbReference type="NCBI Taxonomy" id="153622"/>
    <lineage>
        <taxon>Bacteria</taxon>
        <taxon>Pseudomonadati</taxon>
        <taxon>Pseudomonadota</taxon>
        <taxon>Gammaproteobacteria</taxon>
        <taxon>Vibrionales</taxon>
        <taxon>Vibrionaceae</taxon>
        <taxon>Vibrio</taxon>
    </lineage>
</organism>
<gene>
    <name evidence="1" type="ORF">QWJ08_10895</name>
</gene>
<keyword evidence="2" id="KW-1185">Reference proteome</keyword>
<accession>A0ABT7Y1J0</accession>
<protein>
    <submittedName>
        <fullName evidence="1">Uncharacterized protein</fullName>
    </submittedName>
</protein>
<comment type="caution">
    <text evidence="1">The sequence shown here is derived from an EMBL/GenBank/DDBJ whole genome shotgun (WGS) entry which is preliminary data.</text>
</comment>